<dbReference type="OMA" id="CATINIV"/>
<name>E3N1J0_CAERE</name>
<accession>E3N1J0</accession>
<proteinExistence type="predicted"/>
<evidence type="ECO:0000313" key="2">
    <source>
        <dbReference type="EMBL" id="EFO83796.1"/>
    </source>
</evidence>
<dbReference type="InParanoid" id="E3N1J0"/>
<protein>
    <recommendedName>
        <fullName evidence="1">F-box domain-containing protein</fullName>
    </recommendedName>
</protein>
<dbReference type="EMBL" id="DS268509">
    <property type="protein sequence ID" value="EFO83796.1"/>
    <property type="molecule type" value="Genomic_DNA"/>
</dbReference>
<dbReference type="PANTHER" id="PTHR21503">
    <property type="entry name" value="F-BOX-CONTAINING HYPOTHETICAL PROTEIN C.ELEGANS"/>
    <property type="match status" value="1"/>
</dbReference>
<dbReference type="OrthoDB" id="5892676at2759"/>
<dbReference type="KEGG" id="crq:GCK72_001552"/>
<evidence type="ECO:0000313" key="3">
    <source>
        <dbReference type="Proteomes" id="UP000008281"/>
    </source>
</evidence>
<dbReference type="RefSeq" id="XP_003097726.2">
    <property type="nucleotide sequence ID" value="XM_003097678.2"/>
</dbReference>
<gene>
    <name evidence="2" type="ORF">CRE_14180</name>
</gene>
<dbReference type="InterPro" id="IPR012885">
    <property type="entry name" value="F-box_Sdz-33"/>
</dbReference>
<dbReference type="Proteomes" id="UP000008281">
    <property type="component" value="Unassembled WGS sequence"/>
</dbReference>
<dbReference type="eggNOG" id="ENOG502TH8X">
    <property type="taxonomic scope" value="Eukaryota"/>
</dbReference>
<dbReference type="InterPro" id="IPR001810">
    <property type="entry name" value="F-box_dom"/>
</dbReference>
<sequence length="401" mass="46879">MSDPFPFLDLPVVNVRGVLELLDVSDLLKISSCDKFIQNEAKSMNQIKSFSSLKISQKEQMSADEVFELLQLQLLNDFNKFHRMNRISFGLEFSNDIGLEIVLKDEKTLKWNIYVEFIGEMDNYNGVQTTVEVEDRRVPGILISKKNLYTFWNDRISGLKTLVAWMIRTYRIRFDTFHLIFGTQSEYSEELKSIVNFVNYRQNSYNNLIIDEKEGLIDDKDIKFVMYNVNAFRKYTHLGPRSDRRLYYFPFRTESILISHAHWFTWEQLFFSHCATINIVDSPIRNEELKGFVSLWLDGYFPRLKHLTVKTKNIMVLIILFGNGIRRGYIRNGVYMSSNNKLIPIPVGVIIENETATRAATIIFPPQNPPGSRKLMAFEMVVWPDYDGFSYDRNEVIPPGM</sequence>
<keyword evidence="3" id="KW-1185">Reference proteome</keyword>
<dbReference type="HOGENOM" id="CLU_048940_1_0_1"/>
<dbReference type="PROSITE" id="PS50181">
    <property type="entry name" value="FBOX"/>
    <property type="match status" value="1"/>
</dbReference>
<reference evidence="2" key="1">
    <citation type="submission" date="2007-07" db="EMBL/GenBank/DDBJ databases">
        <title>PCAP assembly of the Caenorhabditis remanei genome.</title>
        <authorList>
            <consortium name="The Caenorhabditis remanei Sequencing Consortium"/>
            <person name="Wilson R.K."/>
        </authorList>
    </citation>
    <scope>NUCLEOTIDE SEQUENCE [LARGE SCALE GENOMIC DNA]</scope>
    <source>
        <strain evidence="2">PB4641</strain>
    </source>
</reference>
<dbReference type="AlphaFoldDB" id="E3N1J0"/>
<dbReference type="Pfam" id="PF07735">
    <property type="entry name" value="FBA_2"/>
    <property type="match status" value="1"/>
</dbReference>
<feature type="domain" description="F-box" evidence="1">
    <location>
        <begin position="4"/>
        <end position="53"/>
    </location>
</feature>
<dbReference type="GeneID" id="9826828"/>
<evidence type="ECO:0000259" key="1">
    <source>
        <dbReference type="PROSITE" id="PS50181"/>
    </source>
</evidence>
<organism evidence="3">
    <name type="scientific">Caenorhabditis remanei</name>
    <name type="common">Caenorhabditis vulgaris</name>
    <dbReference type="NCBI Taxonomy" id="31234"/>
    <lineage>
        <taxon>Eukaryota</taxon>
        <taxon>Metazoa</taxon>
        <taxon>Ecdysozoa</taxon>
        <taxon>Nematoda</taxon>
        <taxon>Chromadorea</taxon>
        <taxon>Rhabditida</taxon>
        <taxon>Rhabditina</taxon>
        <taxon>Rhabditomorpha</taxon>
        <taxon>Rhabditoidea</taxon>
        <taxon>Rhabditidae</taxon>
        <taxon>Peloderinae</taxon>
        <taxon>Caenorhabditis</taxon>
    </lineage>
</organism>
<dbReference type="CTD" id="9826828"/>